<sequence>MEIFEACQTGNLEKVKQLLESNPDFDINSIGFVKLFFLISYFLFSIKFIKKFFKRTLLHHSLSNTINLDLIRYLVEKGANVNFKTLDPPLKNACKFNASPEVIKFLLESGANPNEKFDETPLSIACENRLDIEGIKYLLEAGSDPNSKNNSQPIHKCFSENLSLELIQLLVKHGANINAKQLITPIHLACKYRVDPKIFLFLIENGADINAPTFNTPLHMATLSKVDKGIIQILLKNGAQTDWTNGKIPESLTDDEEIIELLSQFPNICKEFLDFFNKAEKTDTVVYANNGSFHCHRFILEMRMGKDQVNNAIEMLKNYDKNKVQSILLFLYSGLYRKRNALFIKSFLKNFNLDFEKKRWKFGLIEDLKKLYKDDSEKDFTIIVDDKKILVHKMILMIRSGLFWGLFLNVDDPSNCVHDYSGKSFETIENLIHFFYLDELDLKNRSKEEQSIILEELDDAIDYFQLASKSFLSFLLKNPFF</sequence>
<evidence type="ECO:0000313" key="6">
    <source>
        <dbReference type="EMBL" id="KAJ5074236.1"/>
    </source>
</evidence>
<dbReference type="PROSITE" id="PS50097">
    <property type="entry name" value="BTB"/>
    <property type="match status" value="1"/>
</dbReference>
<evidence type="ECO:0000313" key="7">
    <source>
        <dbReference type="Proteomes" id="UP001149090"/>
    </source>
</evidence>
<dbReference type="Gene3D" id="1.25.40.20">
    <property type="entry name" value="Ankyrin repeat-containing domain"/>
    <property type="match status" value="1"/>
</dbReference>
<dbReference type="PROSITE" id="PS50088">
    <property type="entry name" value="ANK_REPEAT"/>
    <property type="match status" value="2"/>
</dbReference>
<accession>A0A9Q0LKE1</accession>
<evidence type="ECO:0000256" key="2">
    <source>
        <dbReference type="ARBA" id="ARBA00023043"/>
    </source>
</evidence>
<dbReference type="Pfam" id="PF00023">
    <property type="entry name" value="Ank"/>
    <property type="match status" value="1"/>
</dbReference>
<dbReference type="EMBL" id="JAPDFW010000070">
    <property type="protein sequence ID" value="KAJ5074236.1"/>
    <property type="molecule type" value="Genomic_DNA"/>
</dbReference>
<feature type="repeat" description="ANK" evidence="3">
    <location>
        <begin position="181"/>
        <end position="214"/>
    </location>
</feature>
<dbReference type="PANTHER" id="PTHR24126">
    <property type="entry name" value="ANKYRIN REPEAT, PH AND SEC7 DOMAIN CONTAINING PROTEIN SECG-RELATED"/>
    <property type="match status" value="1"/>
</dbReference>
<evidence type="ECO:0000256" key="3">
    <source>
        <dbReference type="PROSITE-ProRule" id="PRU00023"/>
    </source>
</evidence>
<dbReference type="Proteomes" id="UP001149090">
    <property type="component" value="Unassembled WGS sequence"/>
</dbReference>
<name>A0A9Q0LKE1_ANAIG</name>
<dbReference type="SMART" id="SM00248">
    <property type="entry name" value="ANK"/>
    <property type="match status" value="7"/>
</dbReference>
<proteinExistence type="predicted"/>
<dbReference type="PROSITE" id="PS50297">
    <property type="entry name" value="ANK_REP_REGION"/>
    <property type="match status" value="1"/>
</dbReference>
<keyword evidence="4" id="KW-0812">Transmembrane</keyword>
<keyword evidence="4" id="KW-0472">Membrane</keyword>
<dbReference type="SUPFAM" id="SSF54695">
    <property type="entry name" value="POZ domain"/>
    <property type="match status" value="1"/>
</dbReference>
<dbReference type="PANTHER" id="PTHR24126:SF14">
    <property type="entry name" value="ANK_REP_REGION DOMAIN-CONTAINING PROTEIN"/>
    <property type="match status" value="1"/>
</dbReference>
<dbReference type="InterPro" id="IPR011333">
    <property type="entry name" value="SKP1/BTB/POZ_sf"/>
</dbReference>
<keyword evidence="4" id="KW-1133">Transmembrane helix</keyword>
<protein>
    <submittedName>
        <fullName evidence="6">Ankyrin repeat-containing protein</fullName>
    </submittedName>
</protein>
<dbReference type="InterPro" id="IPR036770">
    <property type="entry name" value="Ankyrin_rpt-contain_sf"/>
</dbReference>
<reference evidence="6" key="1">
    <citation type="submission" date="2022-10" db="EMBL/GenBank/DDBJ databases">
        <title>Novel sulphate-reducing endosymbionts in the free-living metamonad Anaeramoeba.</title>
        <authorList>
            <person name="Jerlstrom-Hultqvist J."/>
            <person name="Cepicka I."/>
            <person name="Gallot-Lavallee L."/>
            <person name="Salas-Leiva D."/>
            <person name="Curtis B.A."/>
            <person name="Zahonova K."/>
            <person name="Pipaliya S."/>
            <person name="Dacks J."/>
            <person name="Roger A.J."/>
        </authorList>
    </citation>
    <scope>NUCLEOTIDE SEQUENCE</scope>
    <source>
        <strain evidence="6">BMAN</strain>
    </source>
</reference>
<dbReference type="InterPro" id="IPR002110">
    <property type="entry name" value="Ankyrin_rpt"/>
</dbReference>
<dbReference type="CDD" id="cd18186">
    <property type="entry name" value="BTB_POZ_ZBTB_KLHL-like"/>
    <property type="match status" value="1"/>
</dbReference>
<dbReference type="InterPro" id="IPR000210">
    <property type="entry name" value="BTB/POZ_dom"/>
</dbReference>
<dbReference type="Pfam" id="PF00651">
    <property type="entry name" value="BTB"/>
    <property type="match status" value="1"/>
</dbReference>
<feature type="repeat" description="ANK" evidence="3">
    <location>
        <begin position="213"/>
        <end position="246"/>
    </location>
</feature>
<keyword evidence="7" id="KW-1185">Reference proteome</keyword>
<keyword evidence="2 3" id="KW-0040">ANK repeat</keyword>
<gene>
    <name evidence="6" type="ORF">M0811_00865</name>
</gene>
<comment type="caution">
    <text evidence="6">The sequence shown here is derived from an EMBL/GenBank/DDBJ whole genome shotgun (WGS) entry which is preliminary data.</text>
</comment>
<evidence type="ECO:0000259" key="5">
    <source>
        <dbReference type="PROSITE" id="PS50097"/>
    </source>
</evidence>
<dbReference type="SMART" id="SM00225">
    <property type="entry name" value="BTB"/>
    <property type="match status" value="1"/>
</dbReference>
<feature type="transmembrane region" description="Helical" evidence="4">
    <location>
        <begin position="27"/>
        <end position="49"/>
    </location>
</feature>
<dbReference type="AlphaFoldDB" id="A0A9Q0LKE1"/>
<dbReference type="Gene3D" id="3.30.710.10">
    <property type="entry name" value="Potassium Channel Kv1.1, Chain A"/>
    <property type="match status" value="1"/>
</dbReference>
<keyword evidence="1" id="KW-0677">Repeat</keyword>
<evidence type="ECO:0000256" key="4">
    <source>
        <dbReference type="SAM" id="Phobius"/>
    </source>
</evidence>
<evidence type="ECO:0000256" key="1">
    <source>
        <dbReference type="ARBA" id="ARBA00022737"/>
    </source>
</evidence>
<dbReference type="SUPFAM" id="SSF48403">
    <property type="entry name" value="Ankyrin repeat"/>
    <property type="match status" value="1"/>
</dbReference>
<dbReference type="OrthoDB" id="426293at2759"/>
<organism evidence="6 7">
    <name type="scientific">Anaeramoeba ignava</name>
    <name type="common">Anaerobic marine amoeba</name>
    <dbReference type="NCBI Taxonomy" id="1746090"/>
    <lineage>
        <taxon>Eukaryota</taxon>
        <taxon>Metamonada</taxon>
        <taxon>Anaeramoebidae</taxon>
        <taxon>Anaeramoeba</taxon>
    </lineage>
</organism>
<feature type="domain" description="BTB" evidence="5">
    <location>
        <begin position="378"/>
        <end position="444"/>
    </location>
</feature>
<dbReference type="Pfam" id="PF12796">
    <property type="entry name" value="Ank_2"/>
    <property type="match status" value="1"/>
</dbReference>